<sequence>MIQPTAPSSASPALTVAVTVAGQPGESVEPADFAALLNIQTLTAGPTEDVPVAQPGLLVAATAALPVPANGKILPVGLPVALPSEAPAAQAQPVDQDPAAAPPAALPSAIATLPTALLKARPAGPAAQAGPADAPQQTMSEDAAEPADPAIAVAEPLATLPVIALHAVTPVSQPASPGEPASPAETALSREPGRPTQAPIAASPQPAMSQPAVTQPAVSAAGQQTPPPSTPQLTALPEAAPAEREAAVQQVRMIEPAAAQPVAASETVLAAPPVIRDAAPAAITATTTAAERPHDFTALVDRLVAAREAMQPQSVTMAVRHAEFGAVQLRFQQDASGLSVAMASADPDFARAVSAAVPPVQAASTSDTASFSQQGRSEAGHGGTAEGFAQSRSGQQTPREERAAARANHSPAAGRSQSQASDDGARNGIFA</sequence>
<accession>A0A918VLN1</accession>
<gene>
    <name evidence="2" type="ORF">GCM10011617_28740</name>
</gene>
<proteinExistence type="predicted"/>
<protein>
    <recommendedName>
        <fullName evidence="4">Flagellar hook-length control protein FliK</fullName>
    </recommendedName>
</protein>
<dbReference type="EMBL" id="BMZD01000009">
    <property type="protein sequence ID" value="GHA06032.1"/>
    <property type="molecule type" value="Genomic_DNA"/>
</dbReference>
<feature type="region of interest" description="Disordered" evidence="1">
    <location>
        <begin position="171"/>
        <end position="234"/>
    </location>
</feature>
<reference evidence="2" key="2">
    <citation type="submission" date="2020-09" db="EMBL/GenBank/DDBJ databases">
        <authorList>
            <person name="Sun Q."/>
            <person name="Kim S."/>
        </authorList>
    </citation>
    <scope>NUCLEOTIDE SEQUENCE</scope>
    <source>
        <strain evidence="2">KCTC 32422</strain>
    </source>
</reference>
<feature type="compositionally biased region" description="Low complexity" evidence="1">
    <location>
        <begin position="174"/>
        <end position="187"/>
    </location>
</feature>
<dbReference type="AlphaFoldDB" id="A0A918VLN1"/>
<evidence type="ECO:0008006" key="4">
    <source>
        <dbReference type="Google" id="ProtNLM"/>
    </source>
</evidence>
<feature type="compositionally biased region" description="Low complexity" evidence="1">
    <location>
        <begin position="405"/>
        <end position="415"/>
    </location>
</feature>
<keyword evidence="3" id="KW-1185">Reference proteome</keyword>
<feature type="compositionally biased region" description="Polar residues" evidence="1">
    <location>
        <begin position="365"/>
        <end position="376"/>
    </location>
</feature>
<feature type="region of interest" description="Disordered" evidence="1">
    <location>
        <begin position="362"/>
        <end position="431"/>
    </location>
</feature>
<evidence type="ECO:0000313" key="3">
    <source>
        <dbReference type="Proteomes" id="UP000634139"/>
    </source>
</evidence>
<feature type="compositionally biased region" description="Low complexity" evidence="1">
    <location>
        <begin position="195"/>
        <end position="212"/>
    </location>
</feature>
<evidence type="ECO:0000256" key="1">
    <source>
        <dbReference type="SAM" id="MobiDB-lite"/>
    </source>
</evidence>
<dbReference type="RefSeq" id="WP_189542763.1">
    <property type="nucleotide sequence ID" value="NZ_BMZD01000009.1"/>
</dbReference>
<dbReference type="Proteomes" id="UP000634139">
    <property type="component" value="Unassembled WGS sequence"/>
</dbReference>
<evidence type="ECO:0000313" key="2">
    <source>
        <dbReference type="EMBL" id="GHA06032.1"/>
    </source>
</evidence>
<reference evidence="2" key="1">
    <citation type="journal article" date="2014" name="Int. J. Syst. Evol. Microbiol.">
        <title>Complete genome sequence of Corynebacterium casei LMG S-19264T (=DSM 44701T), isolated from a smear-ripened cheese.</title>
        <authorList>
            <consortium name="US DOE Joint Genome Institute (JGI-PGF)"/>
            <person name="Walter F."/>
            <person name="Albersmeier A."/>
            <person name="Kalinowski J."/>
            <person name="Ruckert C."/>
        </authorList>
    </citation>
    <scope>NUCLEOTIDE SEQUENCE</scope>
    <source>
        <strain evidence="2">KCTC 32422</strain>
    </source>
</reference>
<name>A0A918VLN1_9SPHN</name>
<organism evidence="2 3">
    <name type="scientific">Novosphingobium arvoryzae</name>
    <dbReference type="NCBI Taxonomy" id="1256514"/>
    <lineage>
        <taxon>Bacteria</taxon>
        <taxon>Pseudomonadati</taxon>
        <taxon>Pseudomonadota</taxon>
        <taxon>Alphaproteobacteria</taxon>
        <taxon>Sphingomonadales</taxon>
        <taxon>Sphingomonadaceae</taxon>
        <taxon>Novosphingobium</taxon>
    </lineage>
</organism>
<feature type="compositionally biased region" description="Low complexity" evidence="1">
    <location>
        <begin position="121"/>
        <end position="137"/>
    </location>
</feature>
<comment type="caution">
    <text evidence="2">The sequence shown here is derived from an EMBL/GenBank/DDBJ whole genome shotgun (WGS) entry which is preliminary data.</text>
</comment>
<feature type="region of interest" description="Disordered" evidence="1">
    <location>
        <begin position="121"/>
        <end position="146"/>
    </location>
</feature>